<gene>
    <name evidence="1" type="ORF">chiPu_0028175</name>
</gene>
<comment type="caution">
    <text evidence="1">The sequence shown here is derived from an EMBL/GenBank/DDBJ whole genome shotgun (WGS) entry which is preliminary data.</text>
</comment>
<dbReference type="AlphaFoldDB" id="A0A401TMY2"/>
<accession>A0A401TMY2</accession>
<proteinExistence type="predicted"/>
<name>A0A401TMY2_CHIPU</name>
<keyword evidence="2" id="KW-1185">Reference proteome</keyword>
<dbReference type="Proteomes" id="UP000287033">
    <property type="component" value="Unassembled WGS sequence"/>
</dbReference>
<evidence type="ECO:0000313" key="1">
    <source>
        <dbReference type="EMBL" id="GCC43984.1"/>
    </source>
</evidence>
<reference evidence="1 2" key="1">
    <citation type="journal article" date="2018" name="Nat. Ecol. Evol.">
        <title>Shark genomes provide insights into elasmobranch evolution and the origin of vertebrates.</title>
        <authorList>
            <person name="Hara Y"/>
            <person name="Yamaguchi K"/>
            <person name="Onimaru K"/>
            <person name="Kadota M"/>
            <person name="Koyanagi M"/>
            <person name="Keeley SD"/>
            <person name="Tatsumi K"/>
            <person name="Tanaka K"/>
            <person name="Motone F"/>
            <person name="Kageyama Y"/>
            <person name="Nozu R"/>
            <person name="Adachi N"/>
            <person name="Nishimura O"/>
            <person name="Nakagawa R"/>
            <person name="Tanegashima C"/>
            <person name="Kiyatake I"/>
            <person name="Matsumoto R"/>
            <person name="Murakumo K"/>
            <person name="Nishida K"/>
            <person name="Terakita A"/>
            <person name="Kuratani S"/>
            <person name="Sato K"/>
            <person name="Hyodo S Kuraku.S."/>
        </authorList>
    </citation>
    <scope>NUCLEOTIDE SEQUENCE [LARGE SCALE GENOMIC DNA]</scope>
</reference>
<feature type="non-terminal residue" evidence="1">
    <location>
        <position position="1"/>
    </location>
</feature>
<dbReference type="EMBL" id="BEZZ01125125">
    <property type="protein sequence ID" value="GCC43984.1"/>
    <property type="molecule type" value="Genomic_DNA"/>
</dbReference>
<organism evidence="1 2">
    <name type="scientific">Chiloscyllium punctatum</name>
    <name type="common">Brownbanded bambooshark</name>
    <name type="synonym">Hemiscyllium punctatum</name>
    <dbReference type="NCBI Taxonomy" id="137246"/>
    <lineage>
        <taxon>Eukaryota</taxon>
        <taxon>Metazoa</taxon>
        <taxon>Chordata</taxon>
        <taxon>Craniata</taxon>
        <taxon>Vertebrata</taxon>
        <taxon>Chondrichthyes</taxon>
        <taxon>Elasmobranchii</taxon>
        <taxon>Galeomorphii</taxon>
        <taxon>Galeoidea</taxon>
        <taxon>Orectolobiformes</taxon>
        <taxon>Hemiscylliidae</taxon>
        <taxon>Chiloscyllium</taxon>
    </lineage>
</organism>
<protein>
    <submittedName>
        <fullName evidence="1">Uncharacterized protein</fullName>
    </submittedName>
</protein>
<evidence type="ECO:0000313" key="2">
    <source>
        <dbReference type="Proteomes" id="UP000287033"/>
    </source>
</evidence>
<sequence>RSGGGRSLPLRIRIQTAFQVQWVTRLCQTLSHHALGSSKVTVAVGWTTGDW</sequence>